<dbReference type="RefSeq" id="WP_336558385.1">
    <property type="nucleotide sequence ID" value="NZ_JBBAYL010000008.1"/>
</dbReference>
<protein>
    <recommendedName>
        <fullName evidence="3">Helix-turn-helix domain-containing protein</fullName>
    </recommendedName>
</protein>
<evidence type="ECO:0008006" key="3">
    <source>
        <dbReference type="Google" id="ProtNLM"/>
    </source>
</evidence>
<name>A0ABU8GGZ4_9ACTN</name>
<gene>
    <name evidence="1" type="ORF">WB403_25230</name>
</gene>
<accession>A0ABU8GGZ4</accession>
<reference evidence="1 2" key="1">
    <citation type="submission" date="2024-03" db="EMBL/GenBank/DDBJ databases">
        <title>First Report of Pectobacterium brasiliscabiei causing potato scab in china.</title>
        <authorList>
            <person name="Handique U."/>
        </authorList>
    </citation>
    <scope>NUCLEOTIDE SEQUENCE [LARGE SCALE GENOMIC DNA]</scope>
    <source>
        <strain evidence="1 2">ZRIMU1503</strain>
    </source>
</reference>
<dbReference type="Proteomes" id="UP001365781">
    <property type="component" value="Unassembled WGS sequence"/>
</dbReference>
<proteinExistence type="predicted"/>
<dbReference type="EMBL" id="JBBAYM010000017">
    <property type="protein sequence ID" value="MEI5612464.1"/>
    <property type="molecule type" value="Genomic_DNA"/>
</dbReference>
<keyword evidence="2" id="KW-1185">Reference proteome</keyword>
<comment type="caution">
    <text evidence="1">The sequence shown here is derived from an EMBL/GenBank/DDBJ whole genome shotgun (WGS) entry which is preliminary data.</text>
</comment>
<evidence type="ECO:0000313" key="2">
    <source>
        <dbReference type="Proteomes" id="UP001365781"/>
    </source>
</evidence>
<evidence type="ECO:0000313" key="1">
    <source>
        <dbReference type="EMBL" id="MEI5612464.1"/>
    </source>
</evidence>
<sequence>MSEPMIVDIYAAALSVAQKPATLRQWLRRGEITHHGYDKRRRSLVDLEELQRVVHAKAERARQAAA</sequence>
<organism evidence="1 2">
    <name type="scientific">Streptomyces brasiliscabiei</name>
    <dbReference type="NCBI Taxonomy" id="2736302"/>
    <lineage>
        <taxon>Bacteria</taxon>
        <taxon>Bacillati</taxon>
        <taxon>Actinomycetota</taxon>
        <taxon>Actinomycetes</taxon>
        <taxon>Kitasatosporales</taxon>
        <taxon>Streptomycetaceae</taxon>
        <taxon>Streptomyces</taxon>
    </lineage>
</organism>